<evidence type="ECO:0000313" key="1">
    <source>
        <dbReference type="EMBL" id="CAI0384767.1"/>
    </source>
</evidence>
<protein>
    <submittedName>
        <fullName evidence="1">Uncharacterized protein</fullName>
    </submittedName>
</protein>
<evidence type="ECO:0000313" key="4">
    <source>
        <dbReference type="Proteomes" id="UP001154282"/>
    </source>
</evidence>
<organism evidence="1 4">
    <name type="scientific">Linum tenue</name>
    <dbReference type="NCBI Taxonomy" id="586396"/>
    <lineage>
        <taxon>Eukaryota</taxon>
        <taxon>Viridiplantae</taxon>
        <taxon>Streptophyta</taxon>
        <taxon>Embryophyta</taxon>
        <taxon>Tracheophyta</taxon>
        <taxon>Spermatophyta</taxon>
        <taxon>Magnoliopsida</taxon>
        <taxon>eudicotyledons</taxon>
        <taxon>Gunneridae</taxon>
        <taxon>Pentapetalae</taxon>
        <taxon>rosids</taxon>
        <taxon>fabids</taxon>
        <taxon>Malpighiales</taxon>
        <taxon>Linaceae</taxon>
        <taxon>Linum</taxon>
    </lineage>
</organism>
<keyword evidence="4" id="KW-1185">Reference proteome</keyword>
<gene>
    <name evidence="2" type="ORF">LITE_LOCUS15461</name>
    <name evidence="3" type="ORF">LITE_LOCUS16133</name>
    <name evidence="1" type="ORF">LITE_LOCUS4507</name>
</gene>
<dbReference type="AlphaFoldDB" id="A0AAV0HHW1"/>
<comment type="caution">
    <text evidence="1">The sequence shown here is derived from an EMBL/GenBank/DDBJ whole genome shotgun (WGS) entry which is preliminary data.</text>
</comment>
<sequence length="123" mass="13690">MAFSLSGHRSRKGKSPGYNTLVRARYGGWLLYTAASAGDLKFVDELLDREPFLVFGEGEYGVTDMFYAAARGGNSEVFRVLLRCSVSPTGELFRRRFPWLSLSLDIAAEKGRGGDGCRREKNQ</sequence>
<dbReference type="EMBL" id="CAMGYJ010000002">
    <property type="protein sequence ID" value="CAI0384767.1"/>
    <property type="molecule type" value="Genomic_DNA"/>
</dbReference>
<dbReference type="InterPro" id="IPR036770">
    <property type="entry name" value="Ankyrin_rpt-contain_sf"/>
</dbReference>
<evidence type="ECO:0000313" key="3">
    <source>
        <dbReference type="EMBL" id="CAI0413974.1"/>
    </source>
</evidence>
<dbReference type="EMBL" id="CAMGYJ010000005">
    <property type="protein sequence ID" value="CAI0413974.1"/>
    <property type="molecule type" value="Genomic_DNA"/>
</dbReference>
<dbReference type="Proteomes" id="UP001154282">
    <property type="component" value="Unassembled WGS sequence"/>
</dbReference>
<proteinExistence type="predicted"/>
<dbReference type="SUPFAM" id="SSF48403">
    <property type="entry name" value="Ankyrin repeat"/>
    <property type="match status" value="1"/>
</dbReference>
<dbReference type="EMBL" id="CAMGYJ010000005">
    <property type="protein sequence ID" value="CAI0412234.1"/>
    <property type="molecule type" value="Genomic_DNA"/>
</dbReference>
<accession>A0AAV0HHW1</accession>
<name>A0AAV0HHW1_9ROSI</name>
<reference evidence="1" key="1">
    <citation type="submission" date="2022-08" db="EMBL/GenBank/DDBJ databases">
        <authorList>
            <person name="Gutierrez-Valencia J."/>
        </authorList>
    </citation>
    <scope>NUCLEOTIDE SEQUENCE</scope>
</reference>
<evidence type="ECO:0000313" key="2">
    <source>
        <dbReference type="EMBL" id="CAI0412234.1"/>
    </source>
</evidence>
<dbReference type="Gene3D" id="1.25.40.20">
    <property type="entry name" value="Ankyrin repeat-containing domain"/>
    <property type="match status" value="1"/>
</dbReference>